<evidence type="ECO:0000256" key="1">
    <source>
        <dbReference type="SAM" id="MobiDB-lite"/>
    </source>
</evidence>
<reference evidence="4" key="1">
    <citation type="submission" date="2016-06" db="UniProtKB">
        <authorList>
            <consortium name="WormBaseParasite"/>
        </authorList>
    </citation>
    <scope>IDENTIFICATION</scope>
</reference>
<reference evidence="2 3" key="2">
    <citation type="submission" date="2018-11" db="EMBL/GenBank/DDBJ databases">
        <authorList>
            <consortium name="Pathogen Informatics"/>
        </authorList>
    </citation>
    <scope>NUCLEOTIDE SEQUENCE [LARGE SCALE GENOMIC DNA]</scope>
</reference>
<sequence>MVSIVARRRIAIDALMAETVASLHSMVARLNIKWDEVEMDETYRVTWIDAFREHIWQIADRLAQAEFETVESIKSSVSECLPEVNKLRSEINLPPFSFRYHRPGSIHAYYALERELERLRSLKMRPESSSVEAEGDAAMKTKPEKNYGMPEASTSGHEDLKRECGDLDLKIQKTDLRAVPNKAVSKVHERTDCRRNRETVSDMNVQINELFVDLNSLVIPTHDMKYIHSRKVRSLSEIKLGVHNHKHKADVTREVATSNKHRKHHHHH</sequence>
<dbReference type="EMBL" id="UYWY01000905">
    <property type="protein sequence ID" value="VDM25873.1"/>
    <property type="molecule type" value="Genomic_DNA"/>
</dbReference>
<proteinExistence type="predicted"/>
<evidence type="ECO:0000313" key="4">
    <source>
        <dbReference type="WBParaSite" id="TCNE_0000128501-mRNA-1"/>
    </source>
</evidence>
<dbReference type="WBParaSite" id="TCNE_0000128501-mRNA-1">
    <property type="protein sequence ID" value="TCNE_0000128501-mRNA-1"/>
    <property type="gene ID" value="TCNE_0000128501"/>
</dbReference>
<keyword evidence="3" id="KW-1185">Reference proteome</keyword>
<organism evidence="3 4">
    <name type="scientific">Toxocara canis</name>
    <name type="common">Canine roundworm</name>
    <dbReference type="NCBI Taxonomy" id="6265"/>
    <lineage>
        <taxon>Eukaryota</taxon>
        <taxon>Metazoa</taxon>
        <taxon>Ecdysozoa</taxon>
        <taxon>Nematoda</taxon>
        <taxon>Chromadorea</taxon>
        <taxon>Rhabditida</taxon>
        <taxon>Spirurina</taxon>
        <taxon>Ascaridomorpha</taxon>
        <taxon>Ascaridoidea</taxon>
        <taxon>Toxocaridae</taxon>
        <taxon>Toxocara</taxon>
    </lineage>
</organism>
<evidence type="ECO:0000313" key="2">
    <source>
        <dbReference type="EMBL" id="VDM25873.1"/>
    </source>
</evidence>
<evidence type="ECO:0000313" key="3">
    <source>
        <dbReference type="Proteomes" id="UP000050794"/>
    </source>
</evidence>
<name>A0A183TYG6_TOXCA</name>
<feature type="region of interest" description="Disordered" evidence="1">
    <location>
        <begin position="244"/>
        <end position="268"/>
    </location>
</feature>
<feature type="compositionally biased region" description="Basic residues" evidence="1">
    <location>
        <begin position="259"/>
        <end position="268"/>
    </location>
</feature>
<accession>A0A183TYG6</accession>
<dbReference type="Proteomes" id="UP000050794">
    <property type="component" value="Unassembled WGS sequence"/>
</dbReference>
<gene>
    <name evidence="2" type="ORF">TCNE_LOCUS1286</name>
</gene>
<dbReference type="AlphaFoldDB" id="A0A183TYG6"/>
<protein>
    <submittedName>
        <fullName evidence="4">Syntaxin-6_N domain-containing protein</fullName>
    </submittedName>
</protein>